<dbReference type="Proteomes" id="UP001239111">
    <property type="component" value="Chromosome 3"/>
</dbReference>
<reference evidence="1" key="1">
    <citation type="submission" date="2023-04" db="EMBL/GenBank/DDBJ databases">
        <title>A chromosome-level genome assembly of the parasitoid wasp Eretmocerus hayati.</title>
        <authorList>
            <person name="Zhong Y."/>
            <person name="Liu S."/>
            <person name="Liu Y."/>
        </authorList>
    </citation>
    <scope>NUCLEOTIDE SEQUENCE</scope>
    <source>
        <strain evidence="1">ZJU_SS_LIU_2023</strain>
    </source>
</reference>
<keyword evidence="2" id="KW-1185">Reference proteome</keyword>
<dbReference type="EMBL" id="CM056743">
    <property type="protein sequence ID" value="KAJ8669121.1"/>
    <property type="molecule type" value="Genomic_DNA"/>
</dbReference>
<gene>
    <name evidence="1" type="ORF">QAD02_000380</name>
</gene>
<evidence type="ECO:0000313" key="2">
    <source>
        <dbReference type="Proteomes" id="UP001239111"/>
    </source>
</evidence>
<sequence>MSVSREYHDCRHNFTSSAKAMEADAEVKLILKSEILQSVALEVRVVIVDEDSAIMASIHNAAPDRRIFKLAYKNHLIKNFGEELYELAKIHKELGRKGVINHIKKWFSYAVAQNKGKTKELATTLRSIPDHLFDKHENCAKWWLRVQCVCVKNDGDMSILVVKKELNLPPGKYTAQYFSRLDMIRSQRAQKSQLVSTKQQRLKLKAAKELLRKTNENRGGLTYQSNCGMRSETVVKCPAKGEKRRLIEKCPDKKDSEDCDSTLNERLVYFVLGLGDLNPDAALFQTAAKSTDREFSVYMELSKAISPAASKVNGLRYALERFHEFLNKNSVLVARNAPLDVPRSLRALTKCDMEARFNKSFSFSDSLSIIRKKIPDRKGPGLLKLARLAKDILDDDVDEEKFHDALYDVTISGKVAKSLGIEGTLVEKSTTFEACIEKYRNNQEANSNLQYLDALETVLNINTLKKIAGRKITFDSLKLLYAQKEKETLEQFLSEPDQNNRPRVTKDKRVISNIICCIEKHL</sequence>
<comment type="caution">
    <text evidence="1">The sequence shown here is derived from an EMBL/GenBank/DDBJ whole genome shotgun (WGS) entry which is preliminary data.</text>
</comment>
<name>A0ACC2NDZ4_9HYME</name>
<accession>A0ACC2NDZ4</accession>
<proteinExistence type="predicted"/>
<protein>
    <submittedName>
        <fullName evidence="1">Uncharacterized protein</fullName>
    </submittedName>
</protein>
<evidence type="ECO:0000313" key="1">
    <source>
        <dbReference type="EMBL" id="KAJ8669121.1"/>
    </source>
</evidence>
<organism evidence="1 2">
    <name type="scientific">Eretmocerus hayati</name>
    <dbReference type="NCBI Taxonomy" id="131215"/>
    <lineage>
        <taxon>Eukaryota</taxon>
        <taxon>Metazoa</taxon>
        <taxon>Ecdysozoa</taxon>
        <taxon>Arthropoda</taxon>
        <taxon>Hexapoda</taxon>
        <taxon>Insecta</taxon>
        <taxon>Pterygota</taxon>
        <taxon>Neoptera</taxon>
        <taxon>Endopterygota</taxon>
        <taxon>Hymenoptera</taxon>
        <taxon>Apocrita</taxon>
        <taxon>Proctotrupomorpha</taxon>
        <taxon>Chalcidoidea</taxon>
        <taxon>Aphelinidae</taxon>
        <taxon>Aphelininae</taxon>
        <taxon>Eretmocerus</taxon>
    </lineage>
</organism>